<sequence>MSLPHMPRRVRRTVRCLTTAAVSTAALLAAVPAANASSPTDAAESAQAGATGRSSVSRSFTLPEGTTRATLSLGASKAEVVKAPQDTITCVLTVYSPWFTFVGGTPRIATQAETTCSSWVTSLSIAVELTRNGATASVGDNQNNFSSSISVDTAAPCAEGSWVAQADGDIIYPPLFWPPTGDISVQSRALPISICRN</sequence>
<name>A0A124C514_STRSC</name>
<gene>
    <name evidence="3" type="ORF">SsS58_06613</name>
</gene>
<dbReference type="RefSeq" id="WP_159056136.1">
    <property type="nucleotide sequence ID" value="NZ_BCMM01000038.1"/>
</dbReference>
<feature type="region of interest" description="Disordered" evidence="1">
    <location>
        <begin position="42"/>
        <end position="61"/>
    </location>
</feature>
<feature type="chain" id="PRO_5007170516" description="Secreted protein" evidence="2">
    <location>
        <begin position="37"/>
        <end position="197"/>
    </location>
</feature>
<reference evidence="4" key="3">
    <citation type="submission" date="2016-02" db="EMBL/GenBank/DDBJ databases">
        <title>Draft genome of pathogenic Streptomyces sp. in Japan.</title>
        <authorList>
            <person name="Tomihama T."/>
            <person name="Ikenaga M."/>
            <person name="Sakai M."/>
            <person name="Okubo T."/>
            <person name="Ikeda S."/>
        </authorList>
    </citation>
    <scope>NUCLEOTIDE SEQUENCE [LARGE SCALE GENOMIC DNA]</scope>
    <source>
        <strain evidence="4">S58</strain>
    </source>
</reference>
<dbReference type="EMBL" id="BCMM01000038">
    <property type="protein sequence ID" value="GAQ66183.1"/>
    <property type="molecule type" value="Genomic_DNA"/>
</dbReference>
<accession>A0A124C514</accession>
<evidence type="ECO:0008006" key="5">
    <source>
        <dbReference type="Google" id="ProtNLM"/>
    </source>
</evidence>
<organism evidence="3 4">
    <name type="scientific">Streptomyces scabiei</name>
    <dbReference type="NCBI Taxonomy" id="1930"/>
    <lineage>
        <taxon>Bacteria</taxon>
        <taxon>Bacillati</taxon>
        <taxon>Actinomycetota</taxon>
        <taxon>Actinomycetes</taxon>
        <taxon>Kitasatosporales</taxon>
        <taxon>Streptomycetaceae</taxon>
        <taxon>Streptomyces</taxon>
    </lineage>
</organism>
<dbReference type="AlphaFoldDB" id="A0A124C514"/>
<evidence type="ECO:0000313" key="4">
    <source>
        <dbReference type="Proteomes" id="UP000067448"/>
    </source>
</evidence>
<feature type="signal peptide" evidence="2">
    <location>
        <begin position="1"/>
        <end position="36"/>
    </location>
</feature>
<evidence type="ECO:0000256" key="1">
    <source>
        <dbReference type="SAM" id="MobiDB-lite"/>
    </source>
</evidence>
<keyword evidence="2" id="KW-0732">Signal</keyword>
<protein>
    <recommendedName>
        <fullName evidence="5">Secreted protein</fullName>
    </recommendedName>
</protein>
<reference evidence="3 4" key="2">
    <citation type="journal article" date="2016" name="Genome Announc.">
        <title>Draft Genome Sequences of Streptomyces scabiei S58, Streptomyces turgidiscabies T45, and Streptomyces acidiscabies a10, the Pathogens of Potato Common Scab, Isolated in Japan.</title>
        <authorList>
            <person name="Tomihama T."/>
            <person name="Nishi Y."/>
            <person name="Sakai M."/>
            <person name="Ikenaga M."/>
            <person name="Okubo T."/>
            <person name="Ikeda S."/>
        </authorList>
    </citation>
    <scope>NUCLEOTIDE SEQUENCE [LARGE SCALE GENOMIC DNA]</scope>
    <source>
        <strain evidence="3 4">S58</strain>
    </source>
</reference>
<evidence type="ECO:0000256" key="2">
    <source>
        <dbReference type="SAM" id="SignalP"/>
    </source>
</evidence>
<evidence type="ECO:0000313" key="3">
    <source>
        <dbReference type="EMBL" id="GAQ66183.1"/>
    </source>
</evidence>
<dbReference type="Proteomes" id="UP000067448">
    <property type="component" value="Unassembled WGS sequence"/>
</dbReference>
<reference evidence="4" key="1">
    <citation type="submission" date="2015-11" db="EMBL/GenBank/DDBJ databases">
        <authorList>
            <consortium name="Cross-ministerial Strategic Innovation Promotion Program (SIP) consortium"/>
            <person name="Tomihama T."/>
            <person name="Ikenaga M."/>
            <person name="Sakai M."/>
            <person name="Okubo T."/>
            <person name="Ikeda S."/>
        </authorList>
    </citation>
    <scope>NUCLEOTIDE SEQUENCE [LARGE SCALE GENOMIC DNA]</scope>
    <source>
        <strain evidence="4">S58</strain>
    </source>
</reference>
<comment type="caution">
    <text evidence="3">The sequence shown here is derived from an EMBL/GenBank/DDBJ whole genome shotgun (WGS) entry which is preliminary data.</text>
</comment>
<proteinExistence type="predicted"/>